<reference evidence="2" key="2">
    <citation type="submission" date="2015-06" db="UniProtKB">
        <authorList>
            <consortium name="EnsemblPlants"/>
        </authorList>
    </citation>
    <scope>IDENTIFICATION</scope>
    <source>
        <strain evidence="2">DM1-3 516 R44</strain>
    </source>
</reference>
<organism evidence="2 3">
    <name type="scientific">Solanum tuberosum</name>
    <name type="common">Potato</name>
    <dbReference type="NCBI Taxonomy" id="4113"/>
    <lineage>
        <taxon>Eukaryota</taxon>
        <taxon>Viridiplantae</taxon>
        <taxon>Streptophyta</taxon>
        <taxon>Embryophyta</taxon>
        <taxon>Tracheophyta</taxon>
        <taxon>Spermatophyta</taxon>
        <taxon>Magnoliopsida</taxon>
        <taxon>eudicotyledons</taxon>
        <taxon>Gunneridae</taxon>
        <taxon>Pentapetalae</taxon>
        <taxon>asterids</taxon>
        <taxon>lamiids</taxon>
        <taxon>Solanales</taxon>
        <taxon>Solanaceae</taxon>
        <taxon>Solanoideae</taxon>
        <taxon>Solaneae</taxon>
        <taxon>Solanum</taxon>
    </lineage>
</organism>
<evidence type="ECO:0000313" key="3">
    <source>
        <dbReference type="Proteomes" id="UP000011115"/>
    </source>
</evidence>
<feature type="compositionally biased region" description="Gly residues" evidence="1">
    <location>
        <begin position="245"/>
        <end position="260"/>
    </location>
</feature>
<dbReference type="PaxDb" id="4113-PGSC0003DMT400085742"/>
<dbReference type="eggNOG" id="ENOG502R85Z">
    <property type="taxonomic scope" value="Eukaryota"/>
</dbReference>
<name>M1DA66_SOLTU</name>
<dbReference type="Proteomes" id="UP000011115">
    <property type="component" value="Unassembled WGS sequence"/>
</dbReference>
<dbReference type="EnsemblPlants" id="PGSC0003DMT400085742">
    <property type="protein sequence ID" value="PGSC0003DMT400085742"/>
    <property type="gene ID" value="PGSC0003DMG400035313"/>
</dbReference>
<feature type="region of interest" description="Disordered" evidence="1">
    <location>
        <begin position="223"/>
        <end position="260"/>
    </location>
</feature>
<proteinExistence type="predicted"/>
<protein>
    <submittedName>
        <fullName evidence="2">'chromo' domain containing protein</fullName>
    </submittedName>
</protein>
<dbReference type="HOGENOM" id="CLU_059105_0_0_1"/>
<evidence type="ECO:0000313" key="2">
    <source>
        <dbReference type="EnsemblPlants" id="PGSC0003DMT400085742"/>
    </source>
</evidence>
<evidence type="ECO:0000256" key="1">
    <source>
        <dbReference type="SAM" id="MobiDB-lite"/>
    </source>
</evidence>
<reference evidence="3" key="1">
    <citation type="journal article" date="2011" name="Nature">
        <title>Genome sequence and analysis of the tuber crop potato.</title>
        <authorList>
            <consortium name="The Potato Genome Sequencing Consortium"/>
        </authorList>
    </citation>
    <scope>NUCLEOTIDE SEQUENCE [LARGE SCALE GENOMIC DNA]</scope>
    <source>
        <strain evidence="3">cv. DM1-3 516 R44</strain>
    </source>
</reference>
<sequence>MGVLEFFILLTISCKPLWRWFLPPGRGRYNGVMTDVAGQTLLKVMVNNIFNGVRPVAPVNAPVEESTAIGHGRGRAIQAPANPHIAITIPKVGGNIGNDAFFRPLLGSVMTGNEHEMLTKFLKLKPPVFLGSESEDAYEFILDFYERLHKLGIVHQHGVEFVTFQLQGTSFNEVTDFVKKVEEVRRDGQAKALAKRAKNSGNFQGSCSRGFGRPTLAANPIHSVMPTSTDSAQQQVRAVVPAGNGNNGRGRPQGGREGNQ</sequence>
<keyword evidence="3" id="KW-1185">Reference proteome</keyword>
<dbReference type="InParanoid" id="M1DA66"/>
<dbReference type="AlphaFoldDB" id="M1DA66"/>
<feature type="compositionally biased region" description="Polar residues" evidence="1">
    <location>
        <begin position="225"/>
        <end position="236"/>
    </location>
</feature>
<dbReference type="Gramene" id="PGSC0003DMT400085742">
    <property type="protein sequence ID" value="PGSC0003DMT400085742"/>
    <property type="gene ID" value="PGSC0003DMG400035313"/>
</dbReference>
<accession>M1DA66</accession>